<name>A0A199VF52_ANACO</name>
<protein>
    <submittedName>
        <fullName evidence="1">Uncharacterized protein</fullName>
    </submittedName>
</protein>
<reference evidence="1 2" key="1">
    <citation type="journal article" date="2016" name="DNA Res.">
        <title>The draft genome of MD-2 pineapple using hybrid error correction of long reads.</title>
        <authorList>
            <person name="Redwan R.M."/>
            <person name="Saidin A."/>
            <person name="Kumar S.V."/>
        </authorList>
    </citation>
    <scope>NUCLEOTIDE SEQUENCE [LARGE SCALE GENOMIC DNA]</scope>
    <source>
        <strain evidence="2">cv. MD2</strain>
        <tissue evidence="1">Leaf</tissue>
    </source>
</reference>
<gene>
    <name evidence="1" type="ORF">ACMD2_16680</name>
</gene>
<dbReference type="EMBL" id="LSRQ01002010">
    <property type="protein sequence ID" value="OAY75747.1"/>
    <property type="molecule type" value="Genomic_DNA"/>
</dbReference>
<dbReference type="AlphaFoldDB" id="A0A199VF52"/>
<accession>A0A199VF52</accession>
<sequence length="260" mass="29619">MAGLTRLSSASTGHLSRRIGTLIFPAQRSGRFLDHVQIILRCYFQPSLLCPLPLYLDLISLAWTSSPSIEDPASRFSSKMQGVQKALRAWSSGLTSFIKTQTSLCLHWLNWLDIAEDGRALSILECKLRPLLKGRYEELCLQEEIKWRQRSKVQWIRAGDANTKFFHMRANGRRNKNFISRIMDGDAVLSTPGSISDHLSSFFRSHLGVEQTDLDLIIDLHFLYRDDNFDLSNLFSAFSMEESKAGTAVPPFPWNKLVPR</sequence>
<evidence type="ECO:0000313" key="2">
    <source>
        <dbReference type="Proteomes" id="UP000092600"/>
    </source>
</evidence>
<dbReference type="STRING" id="4615.A0A199VF52"/>
<organism evidence="1 2">
    <name type="scientific">Ananas comosus</name>
    <name type="common">Pineapple</name>
    <name type="synonym">Ananas ananas</name>
    <dbReference type="NCBI Taxonomy" id="4615"/>
    <lineage>
        <taxon>Eukaryota</taxon>
        <taxon>Viridiplantae</taxon>
        <taxon>Streptophyta</taxon>
        <taxon>Embryophyta</taxon>
        <taxon>Tracheophyta</taxon>
        <taxon>Spermatophyta</taxon>
        <taxon>Magnoliopsida</taxon>
        <taxon>Liliopsida</taxon>
        <taxon>Poales</taxon>
        <taxon>Bromeliaceae</taxon>
        <taxon>Bromelioideae</taxon>
        <taxon>Ananas</taxon>
    </lineage>
</organism>
<comment type="caution">
    <text evidence="1">The sequence shown here is derived from an EMBL/GenBank/DDBJ whole genome shotgun (WGS) entry which is preliminary data.</text>
</comment>
<evidence type="ECO:0000313" key="1">
    <source>
        <dbReference type="EMBL" id="OAY75747.1"/>
    </source>
</evidence>
<proteinExistence type="predicted"/>
<dbReference type="Proteomes" id="UP000092600">
    <property type="component" value="Unassembled WGS sequence"/>
</dbReference>